<feature type="signal peptide" evidence="1">
    <location>
        <begin position="1"/>
        <end position="25"/>
    </location>
</feature>
<evidence type="ECO:0000313" key="2">
    <source>
        <dbReference type="EMBL" id="AUX24415.1"/>
    </source>
</evidence>
<keyword evidence="1" id="KW-0732">Signal</keyword>
<sequence length="267" mass="28143">MRMHRAILKLPIAVVLAWFPCAASAAPAHAAFAAAARAASAVAACVASRSHGASPVSAQADPSGGAAGDRERVIPVHELPAPVRAALASLGKGITVLEVKENVDGGRVTYEIDLVEGNVYREVELDAAGNVIGSEVEARIVAFDSVPEPARRAIEREAAGGAILEVREEEEEDLGETVYEAVLWKGARIYALRIDARGALIERDITLEMLPPGAYLTLLHAAQGGSIVELDEELHDGRLSYEANLVIGDVELEISVDADGNLVELDC</sequence>
<proteinExistence type="predicted"/>
<evidence type="ECO:0000313" key="3">
    <source>
        <dbReference type="Proteomes" id="UP000295781"/>
    </source>
</evidence>
<feature type="chain" id="PRO_5020852365" description="PepSY domain-containing protein" evidence="1">
    <location>
        <begin position="26"/>
        <end position="267"/>
    </location>
</feature>
<gene>
    <name evidence="2" type="ORF">SOCEGT47_049520</name>
</gene>
<protein>
    <recommendedName>
        <fullName evidence="4">PepSY domain-containing protein</fullName>
    </recommendedName>
</protein>
<organism evidence="2 3">
    <name type="scientific">Sorangium cellulosum</name>
    <name type="common">Polyangium cellulosum</name>
    <dbReference type="NCBI Taxonomy" id="56"/>
    <lineage>
        <taxon>Bacteria</taxon>
        <taxon>Pseudomonadati</taxon>
        <taxon>Myxococcota</taxon>
        <taxon>Polyangia</taxon>
        <taxon>Polyangiales</taxon>
        <taxon>Polyangiaceae</taxon>
        <taxon>Sorangium</taxon>
    </lineage>
</organism>
<dbReference type="Gene3D" id="3.40.1420.30">
    <property type="match status" value="1"/>
</dbReference>
<evidence type="ECO:0008006" key="4">
    <source>
        <dbReference type="Google" id="ProtNLM"/>
    </source>
</evidence>
<name>A0A4P2Q4W2_SORCE</name>
<dbReference type="Proteomes" id="UP000295781">
    <property type="component" value="Chromosome"/>
</dbReference>
<dbReference type="EMBL" id="CP012670">
    <property type="protein sequence ID" value="AUX24415.1"/>
    <property type="molecule type" value="Genomic_DNA"/>
</dbReference>
<evidence type="ECO:0000256" key="1">
    <source>
        <dbReference type="SAM" id="SignalP"/>
    </source>
</evidence>
<dbReference type="AlphaFoldDB" id="A0A4P2Q4W2"/>
<reference evidence="2 3" key="1">
    <citation type="submission" date="2015-09" db="EMBL/GenBank/DDBJ databases">
        <title>Sorangium comparison.</title>
        <authorList>
            <person name="Zaburannyi N."/>
            <person name="Bunk B."/>
            <person name="Overmann J."/>
            <person name="Mueller R."/>
        </authorList>
    </citation>
    <scope>NUCLEOTIDE SEQUENCE [LARGE SCALE GENOMIC DNA]</scope>
    <source>
        <strain evidence="2 3">So ceGT47</strain>
    </source>
</reference>
<dbReference type="SUPFAM" id="SSF160574">
    <property type="entry name" value="BT0923-like"/>
    <property type="match status" value="1"/>
</dbReference>
<accession>A0A4P2Q4W2</accession>